<evidence type="ECO:0000256" key="2">
    <source>
        <dbReference type="SAM" id="Phobius"/>
    </source>
</evidence>
<keyword evidence="2" id="KW-0472">Membrane</keyword>
<feature type="transmembrane region" description="Helical" evidence="2">
    <location>
        <begin position="325"/>
        <end position="341"/>
    </location>
</feature>
<feature type="region of interest" description="Disordered" evidence="1">
    <location>
        <begin position="64"/>
        <end position="124"/>
    </location>
</feature>
<feature type="transmembrane region" description="Helical" evidence="2">
    <location>
        <begin position="470"/>
        <end position="493"/>
    </location>
</feature>
<keyword evidence="4" id="KW-1185">Reference proteome</keyword>
<reference evidence="3" key="1">
    <citation type="journal article" date="2020" name="Stud. Mycol.">
        <title>101 Dothideomycetes genomes: a test case for predicting lifestyles and emergence of pathogens.</title>
        <authorList>
            <person name="Haridas S."/>
            <person name="Albert R."/>
            <person name="Binder M."/>
            <person name="Bloem J."/>
            <person name="Labutti K."/>
            <person name="Salamov A."/>
            <person name="Andreopoulos B."/>
            <person name="Baker S."/>
            <person name="Barry K."/>
            <person name="Bills G."/>
            <person name="Bluhm B."/>
            <person name="Cannon C."/>
            <person name="Castanera R."/>
            <person name="Culley D."/>
            <person name="Daum C."/>
            <person name="Ezra D."/>
            <person name="Gonzalez J."/>
            <person name="Henrissat B."/>
            <person name="Kuo A."/>
            <person name="Liang C."/>
            <person name="Lipzen A."/>
            <person name="Lutzoni F."/>
            <person name="Magnuson J."/>
            <person name="Mondo S."/>
            <person name="Nolan M."/>
            <person name="Ohm R."/>
            <person name="Pangilinan J."/>
            <person name="Park H.-J."/>
            <person name="Ramirez L."/>
            <person name="Alfaro M."/>
            <person name="Sun H."/>
            <person name="Tritt A."/>
            <person name="Yoshinaga Y."/>
            <person name="Zwiers L.-H."/>
            <person name="Turgeon B."/>
            <person name="Goodwin S."/>
            <person name="Spatafora J."/>
            <person name="Crous P."/>
            <person name="Grigoriev I."/>
        </authorList>
    </citation>
    <scope>NUCLEOTIDE SEQUENCE</scope>
    <source>
        <strain evidence="3">CBS 269.34</strain>
    </source>
</reference>
<evidence type="ECO:0000256" key="1">
    <source>
        <dbReference type="SAM" id="MobiDB-lite"/>
    </source>
</evidence>
<protein>
    <submittedName>
        <fullName evidence="3">Uncharacterized protein</fullName>
    </submittedName>
</protein>
<feature type="compositionally biased region" description="Basic and acidic residues" evidence="1">
    <location>
        <begin position="73"/>
        <end position="82"/>
    </location>
</feature>
<gene>
    <name evidence="3" type="ORF">BU16DRAFT_309505</name>
</gene>
<feature type="transmembrane region" description="Helical" evidence="2">
    <location>
        <begin position="182"/>
        <end position="205"/>
    </location>
</feature>
<feature type="transmembrane region" description="Helical" evidence="2">
    <location>
        <begin position="217"/>
        <end position="240"/>
    </location>
</feature>
<feature type="transmembrane region" description="Helical" evidence="2">
    <location>
        <begin position="353"/>
        <end position="376"/>
    </location>
</feature>
<keyword evidence="2" id="KW-0812">Transmembrane</keyword>
<dbReference type="EMBL" id="MU004185">
    <property type="protein sequence ID" value="KAF2498929.1"/>
    <property type="molecule type" value="Genomic_DNA"/>
</dbReference>
<feature type="transmembrane region" description="Helical" evidence="2">
    <location>
        <begin position="148"/>
        <end position="170"/>
    </location>
</feature>
<proteinExistence type="predicted"/>
<feature type="transmembrane region" description="Helical" evidence="2">
    <location>
        <begin position="616"/>
        <end position="637"/>
    </location>
</feature>
<feature type="transmembrane region" description="Helical" evidence="2">
    <location>
        <begin position="382"/>
        <end position="400"/>
    </location>
</feature>
<name>A0A6A6R301_9PEZI</name>
<organism evidence="3 4">
    <name type="scientific">Lophium mytilinum</name>
    <dbReference type="NCBI Taxonomy" id="390894"/>
    <lineage>
        <taxon>Eukaryota</taxon>
        <taxon>Fungi</taxon>
        <taxon>Dikarya</taxon>
        <taxon>Ascomycota</taxon>
        <taxon>Pezizomycotina</taxon>
        <taxon>Dothideomycetes</taxon>
        <taxon>Pleosporomycetidae</taxon>
        <taxon>Mytilinidiales</taxon>
        <taxon>Mytilinidiaceae</taxon>
        <taxon>Lophium</taxon>
    </lineage>
</organism>
<feature type="transmembrane region" description="Helical" evidence="2">
    <location>
        <begin position="583"/>
        <end position="604"/>
    </location>
</feature>
<accession>A0A6A6R301</accession>
<dbReference type="OrthoDB" id="3945378at2759"/>
<dbReference type="Proteomes" id="UP000799750">
    <property type="component" value="Unassembled WGS sequence"/>
</dbReference>
<feature type="region of interest" description="Disordered" evidence="1">
    <location>
        <begin position="695"/>
        <end position="719"/>
    </location>
</feature>
<sequence length="742" mass="82966">MTSQTAGEASRSSHQTQAPSSQGIDAENDIHLATSIHASSWRTIGARLSVVTHTNAQQRLACERIALSDPNEEDRASTDDTHAPSTPYQTSGEAAHMSSEDEQASDLEPDSPLRGNEDTNTAQSPATAENYTAWIWGGSGFRPVLPRIWIYFIGVFFVCTLFSWIFALAFSHVEANFFEVLIYLVVCVPTGISVMWFLSLMWVVVTLRRNQLLQEPTVLFILLAGFTSLFFVCLSVLFLANQEGSFTGWRTTESVQSFRGCSLRVRSQQASLFYNTQFFLVSLGHHDLAPSNFSIESFHRIQTNPTLCDRGFEGNSDLYGLGTRAGLYLQWIASLLANNFLSEKRQELQKVCLVFSLAICTATVVSSITKTCIFGIEIELLYWMYWGGFVCVFASSPSSIKLGSEIKWVRLDWITAVSYTSHMIMAYHGIWYNWYAYDLAFSRMPCGTYHFFLVAMLDPSKSFWHLRDSLSYLIAPWAFTFLVFFPFVTFLLASEIKHSIQTSAPYQLFFFGSNGSDPNPQNAGPNLPLGVRVSLRIQRLYRALRLPYRWLREKLGLPPSHRGGIYLLTPIDVKNRRKYRIRCAIFGILSYVLSISAIELILKWNRVQGVTSISSTGQYMAFTIGLASLVTIFWQLVQQEAKRRQDLRRRQRINEDADGIELQPLPNTLAQAISHAFQQPDVGFLTNGGALPAAADAFGDDSDSGSDSPAQANAGQQSGGEYYMSGALPVLDLEAQAVTEVT</sequence>
<feature type="transmembrane region" description="Helical" evidence="2">
    <location>
        <begin position="412"/>
        <end position="434"/>
    </location>
</feature>
<evidence type="ECO:0000313" key="4">
    <source>
        <dbReference type="Proteomes" id="UP000799750"/>
    </source>
</evidence>
<feature type="compositionally biased region" description="Polar residues" evidence="1">
    <location>
        <begin position="83"/>
        <end position="92"/>
    </location>
</feature>
<dbReference type="AlphaFoldDB" id="A0A6A6R301"/>
<feature type="compositionally biased region" description="Acidic residues" evidence="1">
    <location>
        <begin position="100"/>
        <end position="109"/>
    </location>
</feature>
<keyword evidence="2" id="KW-1133">Transmembrane helix</keyword>
<feature type="region of interest" description="Disordered" evidence="1">
    <location>
        <begin position="1"/>
        <end position="23"/>
    </location>
</feature>
<evidence type="ECO:0000313" key="3">
    <source>
        <dbReference type="EMBL" id="KAF2498929.1"/>
    </source>
</evidence>